<dbReference type="Pfam" id="PF14464">
    <property type="entry name" value="Prok-JAB"/>
    <property type="match status" value="1"/>
</dbReference>
<evidence type="ECO:0000256" key="2">
    <source>
        <dbReference type="ARBA" id="ARBA00022723"/>
    </source>
</evidence>
<evidence type="ECO:0000259" key="6">
    <source>
        <dbReference type="PROSITE" id="PS50249"/>
    </source>
</evidence>
<keyword evidence="3" id="KW-0378">Hydrolase</keyword>
<sequence length="147" mass="17228">MNRKYLRIKCREAIMKCLFIKHVHLNNILKRAREENIEICGFLVGRDEGEKVFVDYIVFEKNILKSSHEFEIDPLETLKVLESAEKKNKDIVGIFHSHVNFPPYPSQKDLKGMKAWRNVWLIVNNLGQYAAFILKDGGVERIEVKLE</sequence>
<dbReference type="EMBL" id="CP001463">
    <property type="protein sequence ID" value="ACS89823.1"/>
    <property type="molecule type" value="Genomic_DNA"/>
</dbReference>
<dbReference type="Proteomes" id="UP000009079">
    <property type="component" value="Chromosome"/>
</dbReference>
<dbReference type="STRING" id="604354.TSIB_0762"/>
<evidence type="ECO:0000256" key="3">
    <source>
        <dbReference type="ARBA" id="ARBA00022801"/>
    </source>
</evidence>
<evidence type="ECO:0000313" key="7">
    <source>
        <dbReference type="EMBL" id="ACS89823.1"/>
    </source>
</evidence>
<organism evidence="7 8">
    <name type="scientific">Thermococcus sibiricus (strain DSM 12597 / MM 739)</name>
    <dbReference type="NCBI Taxonomy" id="604354"/>
    <lineage>
        <taxon>Archaea</taxon>
        <taxon>Methanobacteriati</taxon>
        <taxon>Methanobacteriota</taxon>
        <taxon>Thermococci</taxon>
        <taxon>Thermococcales</taxon>
        <taxon>Thermococcaceae</taxon>
        <taxon>Thermococcus</taxon>
    </lineage>
</organism>
<evidence type="ECO:0000256" key="1">
    <source>
        <dbReference type="ARBA" id="ARBA00022670"/>
    </source>
</evidence>
<dbReference type="InterPro" id="IPR000555">
    <property type="entry name" value="JAMM/MPN+_dom"/>
</dbReference>
<dbReference type="GO" id="GO:0008270">
    <property type="term" value="F:zinc ion binding"/>
    <property type="evidence" value="ECO:0007669"/>
    <property type="project" value="TreeGrafter"/>
</dbReference>
<keyword evidence="2" id="KW-0479">Metal-binding</keyword>
<keyword evidence="8" id="KW-1185">Reference proteome</keyword>
<proteinExistence type="predicted"/>
<dbReference type="HOGENOM" id="CLU_116765_4_2_2"/>
<evidence type="ECO:0000313" key="8">
    <source>
        <dbReference type="Proteomes" id="UP000009079"/>
    </source>
</evidence>
<dbReference type="GO" id="GO:0006508">
    <property type="term" value="P:proteolysis"/>
    <property type="evidence" value="ECO:0007669"/>
    <property type="project" value="UniProtKB-KW"/>
</dbReference>
<keyword evidence="1 7" id="KW-0645">Protease</keyword>
<dbReference type="PROSITE" id="PS50249">
    <property type="entry name" value="MPN"/>
    <property type="match status" value="1"/>
</dbReference>
<dbReference type="Gene3D" id="3.40.140.10">
    <property type="entry name" value="Cytidine Deaminase, domain 2"/>
    <property type="match status" value="1"/>
</dbReference>
<dbReference type="KEGG" id="tsi:TSIB_0762"/>
<reference evidence="7 8" key="1">
    <citation type="journal article" date="2009" name="Appl. Environ. Microbiol.">
        <title>Metabolic versatility and indigenous origin of the archaeon Thermococcus sibiricus, isolated from a siberian oil reservoir, as revealed by genome analysis.</title>
        <authorList>
            <person name="Mardanov A.V."/>
            <person name="Ravin N.V."/>
            <person name="Svetlitchnyi V.A."/>
            <person name="Beletsky A.V."/>
            <person name="Miroshnichenko M.L."/>
            <person name="Bonch-Osmolovskaya E.A."/>
            <person name="Skryabin K.G."/>
        </authorList>
    </citation>
    <scope>NUCLEOTIDE SEQUENCE [LARGE SCALE GENOMIC DNA]</scope>
    <source>
        <strain evidence="8">DSM 12597 / MM 739</strain>
    </source>
</reference>
<dbReference type="AlphaFoldDB" id="C6A2H8"/>
<dbReference type="CDD" id="cd08070">
    <property type="entry name" value="MPN_like"/>
    <property type="match status" value="1"/>
</dbReference>
<gene>
    <name evidence="7" type="ordered locus">TSIB_0762</name>
</gene>
<dbReference type="GO" id="GO:0008235">
    <property type="term" value="F:metalloexopeptidase activity"/>
    <property type="evidence" value="ECO:0007669"/>
    <property type="project" value="TreeGrafter"/>
</dbReference>
<accession>C6A2H8</accession>
<dbReference type="PANTHER" id="PTHR34858">
    <property type="entry name" value="CYSO-CYSTEINE PEPTIDASE"/>
    <property type="match status" value="1"/>
</dbReference>
<dbReference type="InterPro" id="IPR051929">
    <property type="entry name" value="VirAsm_ModProt"/>
</dbReference>
<evidence type="ECO:0000256" key="4">
    <source>
        <dbReference type="ARBA" id="ARBA00022833"/>
    </source>
</evidence>
<keyword evidence="4" id="KW-0862">Zinc</keyword>
<name>C6A2H8_THESM</name>
<protein>
    <submittedName>
        <fullName evidence="7">Predicted metalloprotease</fullName>
    </submittedName>
</protein>
<dbReference type="InterPro" id="IPR028090">
    <property type="entry name" value="JAB_dom_prok"/>
</dbReference>
<dbReference type="InterPro" id="IPR037518">
    <property type="entry name" value="MPN"/>
</dbReference>
<feature type="domain" description="MPN" evidence="6">
    <location>
        <begin position="18"/>
        <end position="147"/>
    </location>
</feature>
<dbReference type="SUPFAM" id="SSF102712">
    <property type="entry name" value="JAB1/MPN domain"/>
    <property type="match status" value="1"/>
</dbReference>
<dbReference type="SMART" id="SM00232">
    <property type="entry name" value="JAB_MPN"/>
    <property type="match status" value="1"/>
</dbReference>
<evidence type="ECO:0000256" key="5">
    <source>
        <dbReference type="ARBA" id="ARBA00023049"/>
    </source>
</evidence>
<dbReference type="PANTHER" id="PTHR34858:SF1">
    <property type="entry name" value="CYSO-CYSTEINE PEPTIDASE"/>
    <property type="match status" value="1"/>
</dbReference>
<keyword evidence="5 7" id="KW-0482">Metalloprotease</keyword>
<dbReference type="eggNOG" id="arCOG01138">
    <property type="taxonomic scope" value="Archaea"/>
</dbReference>